<keyword evidence="2" id="KW-1185">Reference proteome</keyword>
<evidence type="ECO:0000313" key="1">
    <source>
        <dbReference type="EMBL" id="NOV95767.1"/>
    </source>
</evidence>
<gene>
    <name evidence="1" type="ORF">HDG69_000320</name>
</gene>
<proteinExistence type="predicted"/>
<dbReference type="EMBL" id="JABEZU010000001">
    <property type="protein sequence ID" value="NOV95767.1"/>
    <property type="molecule type" value="Genomic_DNA"/>
</dbReference>
<evidence type="ECO:0000313" key="2">
    <source>
        <dbReference type="Proteomes" id="UP000757540"/>
    </source>
</evidence>
<comment type="caution">
    <text evidence="1">The sequence shown here is derived from an EMBL/GenBank/DDBJ whole genome shotgun (WGS) entry which is preliminary data.</text>
</comment>
<dbReference type="RefSeq" id="WP_171782034.1">
    <property type="nucleotide sequence ID" value="NZ_BAAAML010000002.1"/>
</dbReference>
<organism evidence="1 2">
    <name type="scientific">Isoptericola halotolerans</name>
    <dbReference type="NCBI Taxonomy" id="300560"/>
    <lineage>
        <taxon>Bacteria</taxon>
        <taxon>Bacillati</taxon>
        <taxon>Actinomycetota</taxon>
        <taxon>Actinomycetes</taxon>
        <taxon>Micrococcales</taxon>
        <taxon>Promicromonosporaceae</taxon>
        <taxon>Isoptericola</taxon>
    </lineage>
</organism>
<accession>A0ABX1ZYT5</accession>
<sequence length="71" mass="7981">MRNPTIDDVRAAVDWALTHDLAALLAYRQVAHLDKGARWQADAALVARWHDATDDQGSARRRVAEHPRAHC</sequence>
<name>A0ABX1ZYT5_9MICO</name>
<dbReference type="Proteomes" id="UP000757540">
    <property type="component" value="Unassembled WGS sequence"/>
</dbReference>
<protein>
    <submittedName>
        <fullName evidence="1">Uncharacterized protein</fullName>
    </submittedName>
</protein>
<reference evidence="1 2" key="1">
    <citation type="submission" date="2020-05" db="EMBL/GenBank/DDBJ databases">
        <title>Genomic Encyclopedia of Type Strains, Phase III (KMG-III): the genomes of soil and plant-associated and newly described type strains.</title>
        <authorList>
            <person name="Whitman W."/>
        </authorList>
    </citation>
    <scope>NUCLEOTIDE SEQUENCE [LARGE SCALE GENOMIC DNA]</scope>
    <source>
        <strain evidence="1 2">KCTC 19046</strain>
    </source>
</reference>